<name>A0A9J6AZH6_SOLCO</name>
<dbReference type="EMBL" id="JACXVP010000001">
    <property type="protein sequence ID" value="KAG5629825.1"/>
    <property type="molecule type" value="Genomic_DNA"/>
</dbReference>
<evidence type="ECO:0000313" key="2">
    <source>
        <dbReference type="EMBL" id="KAG5629825.1"/>
    </source>
</evidence>
<proteinExistence type="predicted"/>
<feature type="region of interest" description="Disordered" evidence="1">
    <location>
        <begin position="1"/>
        <end position="42"/>
    </location>
</feature>
<gene>
    <name evidence="2" type="ORF">H5410_001542</name>
</gene>
<accession>A0A9J6AZH6</accession>
<feature type="compositionally biased region" description="Basic and acidic residues" evidence="1">
    <location>
        <begin position="32"/>
        <end position="42"/>
    </location>
</feature>
<dbReference type="Proteomes" id="UP000824120">
    <property type="component" value="Chromosome 1"/>
</dbReference>
<comment type="caution">
    <text evidence="2">The sequence shown here is derived from an EMBL/GenBank/DDBJ whole genome shotgun (WGS) entry which is preliminary data.</text>
</comment>
<dbReference type="OrthoDB" id="1729438at2759"/>
<dbReference type="PROSITE" id="PS51257">
    <property type="entry name" value="PROKAR_LIPOPROTEIN"/>
    <property type="match status" value="1"/>
</dbReference>
<sequence>MTFKKINSKFASSSVSASACTSGSTSPSAKTDGSKSHAKATKEDISEMVERYLAQLSLSTSRKSFASDDNDILRTGSTPHNMFASHVWENKCYSPSPMIVMHMIMVETSTIEDCKFDKSS</sequence>
<organism evidence="2 3">
    <name type="scientific">Solanum commersonii</name>
    <name type="common">Commerson's wild potato</name>
    <name type="synonym">Commerson's nightshade</name>
    <dbReference type="NCBI Taxonomy" id="4109"/>
    <lineage>
        <taxon>Eukaryota</taxon>
        <taxon>Viridiplantae</taxon>
        <taxon>Streptophyta</taxon>
        <taxon>Embryophyta</taxon>
        <taxon>Tracheophyta</taxon>
        <taxon>Spermatophyta</taxon>
        <taxon>Magnoliopsida</taxon>
        <taxon>eudicotyledons</taxon>
        <taxon>Gunneridae</taxon>
        <taxon>Pentapetalae</taxon>
        <taxon>asterids</taxon>
        <taxon>lamiids</taxon>
        <taxon>Solanales</taxon>
        <taxon>Solanaceae</taxon>
        <taxon>Solanoideae</taxon>
        <taxon>Solaneae</taxon>
        <taxon>Solanum</taxon>
    </lineage>
</organism>
<evidence type="ECO:0000256" key="1">
    <source>
        <dbReference type="SAM" id="MobiDB-lite"/>
    </source>
</evidence>
<feature type="compositionally biased region" description="Low complexity" evidence="1">
    <location>
        <begin position="8"/>
        <end position="29"/>
    </location>
</feature>
<protein>
    <submittedName>
        <fullName evidence="2">Uncharacterized protein</fullName>
    </submittedName>
</protein>
<dbReference type="AlphaFoldDB" id="A0A9J6AZH6"/>
<reference evidence="2 3" key="1">
    <citation type="submission" date="2020-09" db="EMBL/GenBank/DDBJ databases">
        <title>De no assembly of potato wild relative species, Solanum commersonii.</title>
        <authorList>
            <person name="Cho K."/>
        </authorList>
    </citation>
    <scope>NUCLEOTIDE SEQUENCE [LARGE SCALE GENOMIC DNA]</scope>
    <source>
        <strain evidence="2">LZ3.2</strain>
        <tissue evidence="2">Leaf</tissue>
    </source>
</reference>
<evidence type="ECO:0000313" key="3">
    <source>
        <dbReference type="Proteomes" id="UP000824120"/>
    </source>
</evidence>
<keyword evidence="3" id="KW-1185">Reference proteome</keyword>